<accession>A0A4S1WMA8</accession>
<dbReference type="InterPro" id="IPR029058">
    <property type="entry name" value="AB_hydrolase_fold"/>
</dbReference>
<sequence length="335" mass="34963">MWNELAGIPDMVTVDAARLSRRGVLAGGAAAATLPAAARAAPAAELDIPLWPDDILAERVRPPMPIDPKLPARYHPVVNVTRPVITPYRPARPNGAGIITCAGGGYVLVGRSPGPPNWLADRGYWVFDLLYRLPGGGWRAGPDASLQDVQQAIRLVRARAAAFGVDPARIGVAGFSAGGHIAASAATRFADDLQPPSNALASVSARPDFALLACPVITMTEPHRHGASTKALFGAMPSADQAASHSAELRVTPRTPPCFLAHSASDRVVSPQNSILMFSALRAVGVAAELHIFDGGGHDMGQGFKPGTPVSAWPELFIQWLARSGFAAPGANARG</sequence>
<dbReference type="InterPro" id="IPR006311">
    <property type="entry name" value="TAT_signal"/>
</dbReference>
<organism evidence="3 4">
    <name type="scientific">Sphingomonas naasensis</name>
    <dbReference type="NCBI Taxonomy" id="1344951"/>
    <lineage>
        <taxon>Bacteria</taxon>
        <taxon>Pseudomonadati</taxon>
        <taxon>Pseudomonadota</taxon>
        <taxon>Alphaproteobacteria</taxon>
        <taxon>Sphingomonadales</taxon>
        <taxon>Sphingomonadaceae</taxon>
        <taxon>Sphingomonas</taxon>
    </lineage>
</organism>
<name>A0A4S1WMA8_9SPHN</name>
<keyword evidence="1 3" id="KW-0378">Hydrolase</keyword>
<dbReference type="PROSITE" id="PS51318">
    <property type="entry name" value="TAT"/>
    <property type="match status" value="1"/>
</dbReference>
<evidence type="ECO:0000313" key="3">
    <source>
        <dbReference type="EMBL" id="TGX44418.1"/>
    </source>
</evidence>
<dbReference type="Pfam" id="PF20434">
    <property type="entry name" value="BD-FAE"/>
    <property type="match status" value="1"/>
</dbReference>
<comment type="caution">
    <text evidence="3">The sequence shown here is derived from an EMBL/GenBank/DDBJ whole genome shotgun (WGS) entry which is preliminary data.</text>
</comment>
<gene>
    <name evidence="3" type="ORF">E5A74_06380</name>
</gene>
<evidence type="ECO:0000313" key="4">
    <source>
        <dbReference type="Proteomes" id="UP000309848"/>
    </source>
</evidence>
<proteinExistence type="predicted"/>
<dbReference type="InterPro" id="IPR049492">
    <property type="entry name" value="BD-FAE-like_dom"/>
</dbReference>
<dbReference type="EMBL" id="SRXU01000002">
    <property type="protein sequence ID" value="TGX44418.1"/>
    <property type="molecule type" value="Genomic_DNA"/>
</dbReference>
<dbReference type="InterPro" id="IPR050300">
    <property type="entry name" value="GDXG_lipolytic_enzyme"/>
</dbReference>
<evidence type="ECO:0000259" key="2">
    <source>
        <dbReference type="Pfam" id="PF20434"/>
    </source>
</evidence>
<keyword evidence="4" id="KW-1185">Reference proteome</keyword>
<evidence type="ECO:0000256" key="1">
    <source>
        <dbReference type="ARBA" id="ARBA00022801"/>
    </source>
</evidence>
<dbReference type="AlphaFoldDB" id="A0A4S1WMA8"/>
<dbReference type="PANTHER" id="PTHR48081">
    <property type="entry name" value="AB HYDROLASE SUPERFAMILY PROTEIN C4A8.06C"/>
    <property type="match status" value="1"/>
</dbReference>
<dbReference type="GO" id="GO:0016787">
    <property type="term" value="F:hydrolase activity"/>
    <property type="evidence" value="ECO:0007669"/>
    <property type="project" value="UniProtKB-KW"/>
</dbReference>
<dbReference type="PANTHER" id="PTHR48081:SF6">
    <property type="entry name" value="PEPTIDASE S9 PROLYL OLIGOPEPTIDASE CATALYTIC DOMAIN-CONTAINING PROTEIN"/>
    <property type="match status" value="1"/>
</dbReference>
<reference evidence="3 4" key="1">
    <citation type="submission" date="2019-04" db="EMBL/GenBank/DDBJ databases">
        <title>Sphingomonas psychrotolerans sp. nov., isolated from soil in the Tianshan Mountains, Xinjiang, China.</title>
        <authorList>
            <person name="Luo Y."/>
            <person name="Sheng H."/>
        </authorList>
    </citation>
    <scope>NUCLEOTIDE SEQUENCE [LARGE SCALE GENOMIC DNA]</scope>
    <source>
        <strain evidence="3 4">KIS18-15</strain>
    </source>
</reference>
<dbReference type="Proteomes" id="UP000309848">
    <property type="component" value="Unassembled WGS sequence"/>
</dbReference>
<protein>
    <submittedName>
        <fullName evidence="3">Alpha/beta hydrolase</fullName>
    </submittedName>
</protein>
<dbReference type="SUPFAM" id="SSF53474">
    <property type="entry name" value="alpha/beta-Hydrolases"/>
    <property type="match status" value="1"/>
</dbReference>
<dbReference type="Gene3D" id="3.40.50.1820">
    <property type="entry name" value="alpha/beta hydrolase"/>
    <property type="match status" value="1"/>
</dbReference>
<dbReference type="OrthoDB" id="9771666at2"/>
<feature type="domain" description="BD-FAE-like" evidence="2">
    <location>
        <begin position="118"/>
        <end position="281"/>
    </location>
</feature>